<evidence type="ECO:0000256" key="7">
    <source>
        <dbReference type="ARBA" id="ARBA00022691"/>
    </source>
</evidence>
<dbReference type="InterPro" id="IPR042264">
    <property type="entry name" value="DPH1/DPH2_2"/>
</dbReference>
<dbReference type="GO" id="GO:0017183">
    <property type="term" value="P:protein histidyl modification to diphthamide"/>
    <property type="evidence" value="ECO:0007669"/>
    <property type="project" value="InterPro"/>
</dbReference>
<organism evidence="16 17">
    <name type="scientific">Apatococcus fuscideae</name>
    <dbReference type="NCBI Taxonomy" id="2026836"/>
    <lineage>
        <taxon>Eukaryota</taxon>
        <taxon>Viridiplantae</taxon>
        <taxon>Chlorophyta</taxon>
        <taxon>core chlorophytes</taxon>
        <taxon>Trebouxiophyceae</taxon>
        <taxon>Chlorellales</taxon>
        <taxon>Chlorellaceae</taxon>
        <taxon>Apatococcus</taxon>
    </lineage>
</organism>
<sequence>MQARPLTSEDQSREQSPSSQALTHKKPVKRFVRQQVPDSILHHPDLNEALGALPLNYNFEVHKTVWRLQQAGAKSVALQFPEGLLMYSCILADIFERFAGVDHCYIMGDVTYGACCVDDFSAAALEADFLVHYGHSCLVPVDITSVPCLYVFVDIKFDVQHLIDTIRHNFEAGSRLEVAGTIQFASCIQLVKQDLAADYPSLHVPQSKPLSPGEVLGCTAPVIEAETDAIVFVADGRFHLEAIMIANPAVPAYRYDPYGRILTREEYDQEGMRSVRR</sequence>
<dbReference type="InterPro" id="IPR016435">
    <property type="entry name" value="DPH1/DPH2"/>
</dbReference>
<accession>A0AAW1SHB7</accession>
<reference evidence="16 17" key="1">
    <citation type="journal article" date="2024" name="Nat. Commun.">
        <title>Phylogenomics reveals the evolutionary origins of lichenization in chlorophyte algae.</title>
        <authorList>
            <person name="Puginier C."/>
            <person name="Libourel C."/>
            <person name="Otte J."/>
            <person name="Skaloud P."/>
            <person name="Haon M."/>
            <person name="Grisel S."/>
            <person name="Petersen M."/>
            <person name="Berrin J.G."/>
            <person name="Delaux P.M."/>
            <person name="Dal Grande F."/>
            <person name="Keller J."/>
        </authorList>
    </citation>
    <scope>NUCLEOTIDE SEQUENCE [LARGE SCALE GENOMIC DNA]</scope>
    <source>
        <strain evidence="16 17">SAG 2523</strain>
    </source>
</reference>
<evidence type="ECO:0000256" key="12">
    <source>
        <dbReference type="ARBA" id="ARBA00032574"/>
    </source>
</evidence>
<evidence type="ECO:0000313" key="16">
    <source>
        <dbReference type="EMBL" id="KAK9845182.1"/>
    </source>
</evidence>
<evidence type="ECO:0000256" key="10">
    <source>
        <dbReference type="ARBA" id="ARBA00023014"/>
    </source>
</evidence>
<keyword evidence="17" id="KW-1185">Reference proteome</keyword>
<comment type="catalytic activity">
    <reaction evidence="14">
        <text>L-histidyl-[translation elongation factor 2] + S-adenosyl-L-methionine = 2-[(3S)-amino-3-carboxypropyl]-L-histidyl-[translation elongation factor 2] + S-methyl-5'-thioadenosine + H(+)</text>
        <dbReference type="Rhea" id="RHEA:36783"/>
        <dbReference type="Rhea" id="RHEA-COMP:9748"/>
        <dbReference type="Rhea" id="RHEA-COMP:9749"/>
        <dbReference type="ChEBI" id="CHEBI:15378"/>
        <dbReference type="ChEBI" id="CHEBI:17509"/>
        <dbReference type="ChEBI" id="CHEBI:29979"/>
        <dbReference type="ChEBI" id="CHEBI:59789"/>
        <dbReference type="ChEBI" id="CHEBI:73995"/>
        <dbReference type="EC" id="2.5.1.108"/>
    </reaction>
</comment>
<comment type="caution">
    <text evidence="16">The sequence shown here is derived from an EMBL/GenBank/DDBJ whole genome shotgun (WGS) entry which is preliminary data.</text>
</comment>
<dbReference type="NCBIfam" id="TIGR00322">
    <property type="entry name" value="diphth2_R"/>
    <property type="match status" value="1"/>
</dbReference>
<evidence type="ECO:0000256" key="4">
    <source>
        <dbReference type="ARBA" id="ARBA00012221"/>
    </source>
</evidence>
<protein>
    <recommendedName>
        <fullName evidence="5">2-(3-amino-3-carboxypropyl)histidine synthase subunit 1</fullName>
        <ecNumber evidence="4">2.5.1.108</ecNumber>
    </recommendedName>
    <alternativeName>
        <fullName evidence="12">Diphthamide biosynthesis protein 1</fullName>
    </alternativeName>
    <alternativeName>
        <fullName evidence="13">Diphtheria toxin resistance protein 1</fullName>
    </alternativeName>
    <alternativeName>
        <fullName evidence="11">S-adenosyl-L-methionine:L-histidine 3-amino-3-carboxypropyltransferase 1</fullName>
    </alternativeName>
</protein>
<dbReference type="GO" id="GO:0090560">
    <property type="term" value="F:2-(3-amino-3-carboxypropyl)histidine synthase activity"/>
    <property type="evidence" value="ECO:0007669"/>
    <property type="project" value="UniProtKB-EC"/>
</dbReference>
<dbReference type="PANTHER" id="PTHR10762">
    <property type="entry name" value="DIPHTHAMIDE BIOSYNTHESIS PROTEIN"/>
    <property type="match status" value="1"/>
</dbReference>
<evidence type="ECO:0000256" key="13">
    <source>
        <dbReference type="ARBA" id="ARBA00032789"/>
    </source>
</evidence>
<dbReference type="AlphaFoldDB" id="A0AAW1SHB7"/>
<dbReference type="EC" id="2.5.1.108" evidence="4"/>
<comment type="pathway">
    <text evidence="2">Protein modification; peptidyl-diphthamide biosynthesis.</text>
</comment>
<dbReference type="Gene3D" id="3.40.50.11850">
    <property type="entry name" value="Diphthamide synthesis DPH1/DPH2 domain 2"/>
    <property type="match status" value="1"/>
</dbReference>
<evidence type="ECO:0000256" key="11">
    <source>
        <dbReference type="ARBA" id="ARBA00031690"/>
    </source>
</evidence>
<evidence type="ECO:0000256" key="14">
    <source>
        <dbReference type="ARBA" id="ARBA00048403"/>
    </source>
</evidence>
<evidence type="ECO:0000256" key="9">
    <source>
        <dbReference type="ARBA" id="ARBA00023004"/>
    </source>
</evidence>
<evidence type="ECO:0000256" key="6">
    <source>
        <dbReference type="ARBA" id="ARBA00022679"/>
    </source>
</evidence>
<dbReference type="PANTHER" id="PTHR10762:SF1">
    <property type="entry name" value="2-(3-AMINO-3-CARBOXYPROPYL)HISTIDINE SYNTHASE SUBUNIT 1"/>
    <property type="match status" value="1"/>
</dbReference>
<dbReference type="EMBL" id="JALJOV010001631">
    <property type="protein sequence ID" value="KAK9845182.1"/>
    <property type="molecule type" value="Genomic_DNA"/>
</dbReference>
<feature type="non-terminal residue" evidence="16">
    <location>
        <position position="277"/>
    </location>
</feature>
<keyword evidence="9" id="KW-0408">Iron</keyword>
<comment type="cofactor">
    <cofactor evidence="1">
        <name>[4Fe-4S] cluster</name>
        <dbReference type="ChEBI" id="CHEBI:49883"/>
    </cofactor>
</comment>
<dbReference type="FunFam" id="3.40.50.11850:FF:000002">
    <property type="entry name" value="2-(3-amino-3-carboxypropyl)histidine synthase subunit 1"/>
    <property type="match status" value="1"/>
</dbReference>
<dbReference type="Pfam" id="PF01866">
    <property type="entry name" value="Diphthamide_syn"/>
    <property type="match status" value="1"/>
</dbReference>
<feature type="region of interest" description="Disordered" evidence="15">
    <location>
        <begin position="1"/>
        <end position="24"/>
    </location>
</feature>
<evidence type="ECO:0000256" key="2">
    <source>
        <dbReference type="ARBA" id="ARBA00005156"/>
    </source>
</evidence>
<name>A0AAW1SHB7_9CHLO</name>
<keyword evidence="10" id="KW-0411">Iron-sulfur</keyword>
<evidence type="ECO:0000313" key="17">
    <source>
        <dbReference type="Proteomes" id="UP001485043"/>
    </source>
</evidence>
<keyword evidence="7" id="KW-0949">S-adenosyl-L-methionine</keyword>
<evidence type="ECO:0000256" key="15">
    <source>
        <dbReference type="SAM" id="MobiDB-lite"/>
    </source>
</evidence>
<evidence type="ECO:0000256" key="5">
    <source>
        <dbReference type="ARBA" id="ARBA00021915"/>
    </source>
</evidence>
<dbReference type="InterPro" id="IPR035435">
    <property type="entry name" value="DPH1/DPH2_euk_archaea"/>
</dbReference>
<proteinExistence type="inferred from homology"/>
<evidence type="ECO:0000256" key="1">
    <source>
        <dbReference type="ARBA" id="ARBA00001966"/>
    </source>
</evidence>
<evidence type="ECO:0000256" key="8">
    <source>
        <dbReference type="ARBA" id="ARBA00022723"/>
    </source>
</evidence>
<dbReference type="FunFam" id="3.40.50.11840:FF:000001">
    <property type="entry name" value="2-(3-amino-3-carboxypropyl)histidine synthase subunit 1"/>
    <property type="match status" value="1"/>
</dbReference>
<evidence type="ECO:0000256" key="3">
    <source>
        <dbReference type="ARBA" id="ARBA00010173"/>
    </source>
</evidence>
<dbReference type="Gene3D" id="3.40.50.11840">
    <property type="entry name" value="Diphthamide synthesis DPH1/DPH2 domain 1"/>
    <property type="match status" value="1"/>
</dbReference>
<dbReference type="GO" id="GO:0046872">
    <property type="term" value="F:metal ion binding"/>
    <property type="evidence" value="ECO:0007669"/>
    <property type="project" value="UniProtKB-KW"/>
</dbReference>
<dbReference type="Proteomes" id="UP001485043">
    <property type="component" value="Unassembled WGS sequence"/>
</dbReference>
<keyword evidence="6" id="KW-0808">Transferase</keyword>
<gene>
    <name evidence="16" type="ORF">WJX84_000625</name>
</gene>
<dbReference type="InterPro" id="IPR042263">
    <property type="entry name" value="DPH1/DPH2_1"/>
</dbReference>
<dbReference type="PIRSF" id="PIRSF004967">
    <property type="entry name" value="DPH1"/>
    <property type="match status" value="1"/>
</dbReference>
<keyword evidence="8" id="KW-0479">Metal-binding</keyword>
<dbReference type="SFLD" id="SFLDS00032">
    <property type="entry name" value="Radical_SAM_3-amino-3-carboxyp"/>
    <property type="match status" value="1"/>
</dbReference>
<dbReference type="GO" id="GO:0051536">
    <property type="term" value="F:iron-sulfur cluster binding"/>
    <property type="evidence" value="ECO:0007669"/>
    <property type="project" value="UniProtKB-KW"/>
</dbReference>
<comment type="similarity">
    <text evidence="3">Belongs to the DPH1/DPH2 family. DPH1 subfamily.</text>
</comment>